<feature type="chain" id="PRO_5040485269" evidence="2">
    <location>
        <begin position="19"/>
        <end position="595"/>
    </location>
</feature>
<evidence type="ECO:0000313" key="4">
    <source>
        <dbReference type="Proteomes" id="UP000707071"/>
    </source>
</evidence>
<protein>
    <submittedName>
        <fullName evidence="3">Uncharacterized protein</fullName>
    </submittedName>
</protein>
<dbReference type="InterPro" id="IPR017946">
    <property type="entry name" value="PLC-like_Pdiesterase_TIM-brl"/>
</dbReference>
<dbReference type="GO" id="GO:0006629">
    <property type="term" value="P:lipid metabolic process"/>
    <property type="evidence" value="ECO:0007669"/>
    <property type="project" value="InterPro"/>
</dbReference>
<feature type="signal peptide" evidence="2">
    <location>
        <begin position="1"/>
        <end position="18"/>
    </location>
</feature>
<organism evidence="3 4">
    <name type="scientific">Claviceps aff. purpurea</name>
    <dbReference type="NCBI Taxonomy" id="1967640"/>
    <lineage>
        <taxon>Eukaryota</taxon>
        <taxon>Fungi</taxon>
        <taxon>Dikarya</taxon>
        <taxon>Ascomycota</taxon>
        <taxon>Pezizomycotina</taxon>
        <taxon>Sordariomycetes</taxon>
        <taxon>Hypocreomycetidae</taxon>
        <taxon>Hypocreales</taxon>
        <taxon>Clavicipitaceae</taxon>
        <taxon>Claviceps</taxon>
    </lineage>
</organism>
<accession>A0A9P7QPG5</accession>
<dbReference type="Proteomes" id="UP000707071">
    <property type="component" value="Unassembled WGS sequence"/>
</dbReference>
<proteinExistence type="predicted"/>
<name>A0A9P7QPG5_9HYPO</name>
<feature type="compositionally biased region" description="Basic and acidic residues" evidence="1">
    <location>
        <begin position="579"/>
        <end position="595"/>
    </location>
</feature>
<dbReference type="EMBL" id="SRRH01000089">
    <property type="protein sequence ID" value="KAG6299582.1"/>
    <property type="molecule type" value="Genomic_DNA"/>
</dbReference>
<comment type="caution">
    <text evidence="3">The sequence shown here is derived from an EMBL/GenBank/DDBJ whole genome shotgun (WGS) entry which is preliminary data.</text>
</comment>
<evidence type="ECO:0000313" key="3">
    <source>
        <dbReference type="EMBL" id="KAG6299582.1"/>
    </source>
</evidence>
<evidence type="ECO:0000256" key="2">
    <source>
        <dbReference type="SAM" id="SignalP"/>
    </source>
</evidence>
<keyword evidence="2" id="KW-0732">Signal</keyword>
<sequence>MFLARALALLVFVSIASAHPTILVDPVIVEDGLDYVKSTTTPDKLEAPYADMRVDSFRKEIIHAEKDTTPETSATKADFAIVKRRSSLRKLIEKLIEKLIVWQDTHISLINATPYRWHMTYNSSYSLMEWDLNWPPYISPGESVTLRVRNHAHLLRPNKDAAGEVTYELEGTRQPMSFQVQYRSGTHHEVFVQFRDQLKTLSNEVNSVHNLGLSPYPGGVGFMLAGKEGDFISNGAPKQWMQSQLAEIGDLPLRSIALTRSHNSGMWLPMHRIGFETAENVLTQSRSIYEQVSSGGVRVIDYHPMLTKNGRFIASTGYWLGPRYQGMKGPYLRIMIDQLNRFMYESPGELFIWDLSHEDARSRLRHFKMLNAADVALLCEELKIIKHRANLRFRDKEDITFWPLKDFISPEHKDLGQSTVIIRVPSEWAKKGNFSAEEGFVSEENFPIGSHPIRTDKVDLFVKEQVVSLTEARPSRTAVMYNMNWFLTTGVLQAYNLGKALGVVPFLLERNREAWRTLYNQSWYAMSDTTYPNMITMNNVHGGSLKAMVMVINKCFVARRCGSLGGKVNMPEGEDKEGNDEKKESNGEEKDGGEE</sequence>
<gene>
    <name evidence="3" type="ORF">E4U09_007968</name>
</gene>
<feature type="region of interest" description="Disordered" evidence="1">
    <location>
        <begin position="567"/>
        <end position="595"/>
    </location>
</feature>
<dbReference type="Gene3D" id="3.20.20.190">
    <property type="entry name" value="Phosphatidylinositol (PI) phosphodiesterase"/>
    <property type="match status" value="1"/>
</dbReference>
<evidence type="ECO:0000256" key="1">
    <source>
        <dbReference type="SAM" id="MobiDB-lite"/>
    </source>
</evidence>
<dbReference type="SUPFAM" id="SSF51695">
    <property type="entry name" value="PLC-like phosphodiesterases"/>
    <property type="match status" value="1"/>
</dbReference>
<reference evidence="3 4" key="1">
    <citation type="journal article" date="2020" name="bioRxiv">
        <title>Whole genome comparisons of ergot fungi reveals the divergence and evolution of species within the genus Claviceps are the result of varying mechanisms driving genome evolution and host range expansion.</title>
        <authorList>
            <person name="Wyka S.A."/>
            <person name="Mondo S.J."/>
            <person name="Liu M."/>
            <person name="Dettman J."/>
            <person name="Nalam V."/>
            <person name="Broders K.D."/>
        </authorList>
    </citation>
    <scope>NUCLEOTIDE SEQUENCE [LARGE SCALE GENOMIC DNA]</scope>
    <source>
        <strain evidence="3 4">Clav52</strain>
    </source>
</reference>
<dbReference type="AlphaFoldDB" id="A0A9P7QPG5"/>
<keyword evidence="4" id="KW-1185">Reference proteome</keyword>
<dbReference type="GO" id="GO:0008081">
    <property type="term" value="F:phosphoric diester hydrolase activity"/>
    <property type="evidence" value="ECO:0007669"/>
    <property type="project" value="InterPro"/>
</dbReference>